<reference evidence="5 7" key="1">
    <citation type="submission" date="2014-04" db="EMBL/GenBank/DDBJ databases">
        <authorList>
            <person name="Bishop-Lilly K.A."/>
            <person name="Broomall S.M."/>
            <person name="Chain P.S."/>
            <person name="Chertkov O."/>
            <person name="Coyne S.R."/>
            <person name="Daligault H.E."/>
            <person name="Davenport K.W."/>
            <person name="Erkkila T."/>
            <person name="Frey K.G."/>
            <person name="Gibbons H.S."/>
            <person name="Gu W."/>
            <person name="Jaissle J."/>
            <person name="Johnson S.L."/>
            <person name="Koroleva G.I."/>
            <person name="Ladner J.T."/>
            <person name="Lo C.-C."/>
            <person name="Minogue T.D."/>
            <person name="Munk C."/>
            <person name="Palacios G.F."/>
            <person name="Redden C.L."/>
            <person name="Rosenzweig C.N."/>
            <person name="Scholz M.B."/>
            <person name="Teshima H."/>
            <person name="Xu Y."/>
        </authorList>
    </citation>
    <scope>NUCLEOTIDE SEQUENCE [LARGE SCALE GENOMIC DNA]</scope>
    <source>
        <strain evidence="5">Gladioli</strain>
        <strain evidence="7">gladioli</strain>
    </source>
</reference>
<proteinExistence type="predicted"/>
<dbReference type="InterPro" id="IPR029063">
    <property type="entry name" value="SAM-dependent_MTases_sf"/>
</dbReference>
<gene>
    <name evidence="6" type="ORF">CRM94_25080</name>
    <name evidence="5" type="ORF">DM48_7315</name>
</gene>
<evidence type="ECO:0000256" key="1">
    <source>
        <dbReference type="ARBA" id="ARBA00022603"/>
    </source>
</evidence>
<keyword evidence="2" id="KW-0808">Transferase</keyword>
<evidence type="ECO:0000256" key="3">
    <source>
        <dbReference type="ARBA" id="ARBA00022691"/>
    </source>
</evidence>
<dbReference type="Proteomes" id="UP000220629">
    <property type="component" value="Unassembled WGS sequence"/>
</dbReference>
<reference evidence="8" key="3">
    <citation type="submission" date="2017-09" db="EMBL/GenBank/DDBJ databases">
        <title>FDA dAtabase for Regulatory Grade micrObial Sequences (FDA-ARGOS): Supporting development and validation of Infectious Disease Dx tests.</title>
        <authorList>
            <person name="Minogue T."/>
            <person name="Wolcott M."/>
            <person name="Wasieloski L."/>
            <person name="Aguilar W."/>
            <person name="Moore D."/>
            <person name="Tallon L."/>
            <person name="Sadzewicz L."/>
            <person name="Ott S."/>
            <person name="Zhao X."/>
            <person name="Nagaraj S."/>
            <person name="Vavikolanu K."/>
            <person name="Aluvathingal J."/>
            <person name="Nadendla S."/>
            <person name="Sichtig H."/>
        </authorList>
    </citation>
    <scope>NUCLEOTIDE SEQUENCE [LARGE SCALE GENOMIC DNA]</scope>
    <source>
        <strain evidence="8">FDAARGOS_390</strain>
    </source>
</reference>
<dbReference type="EMBL" id="JPGG01000017">
    <property type="protein sequence ID" value="KGC11178.1"/>
    <property type="molecule type" value="Genomic_DNA"/>
</dbReference>
<dbReference type="CDD" id="cd02440">
    <property type="entry name" value="AdoMet_MTases"/>
    <property type="match status" value="1"/>
</dbReference>
<accession>A0A095F1H2</accession>
<dbReference type="EMBL" id="PDDY01000004">
    <property type="protein sequence ID" value="PEH37766.1"/>
    <property type="molecule type" value="Genomic_DNA"/>
</dbReference>
<evidence type="ECO:0000313" key="7">
    <source>
        <dbReference type="Proteomes" id="UP000029590"/>
    </source>
</evidence>
<protein>
    <submittedName>
        <fullName evidence="5">Methyltransferase small domain protein</fullName>
    </submittedName>
</protein>
<feature type="domain" description="Methyltransferase small" evidence="4">
    <location>
        <begin position="120"/>
        <end position="205"/>
    </location>
</feature>
<dbReference type="GO" id="GO:0008276">
    <property type="term" value="F:protein methyltransferase activity"/>
    <property type="evidence" value="ECO:0007669"/>
    <property type="project" value="TreeGrafter"/>
</dbReference>
<dbReference type="Gene3D" id="3.40.50.150">
    <property type="entry name" value="Vaccinia Virus protein VP39"/>
    <property type="match status" value="1"/>
</dbReference>
<name>A0A095F1H2_BURGA</name>
<dbReference type="InterPro" id="IPR052190">
    <property type="entry name" value="Euk-Arch_PrmC-MTase"/>
</dbReference>
<keyword evidence="1 5" id="KW-0489">Methyltransferase</keyword>
<evidence type="ECO:0000256" key="2">
    <source>
        <dbReference type="ARBA" id="ARBA00022679"/>
    </source>
</evidence>
<dbReference type="Pfam" id="PF05175">
    <property type="entry name" value="MTS"/>
    <property type="match status" value="1"/>
</dbReference>
<dbReference type="GO" id="GO:0032259">
    <property type="term" value="P:methylation"/>
    <property type="evidence" value="ECO:0007669"/>
    <property type="project" value="UniProtKB-KW"/>
</dbReference>
<dbReference type="PANTHER" id="PTHR45875:SF1">
    <property type="entry name" value="METHYLTRANSFERASE N6AMT1"/>
    <property type="match status" value="1"/>
</dbReference>
<reference evidence="6" key="2">
    <citation type="submission" date="2017-09" db="EMBL/GenBank/DDBJ databases">
        <title>FDA dAtabase for Regulatory Grade micrObial Sequences (FDA-ARGOS): Supporting development and validation of Infectious Disease Dx tests.</title>
        <authorList>
            <person name="Minogue T."/>
            <person name="Wolcott M."/>
            <person name="Wasieloski L."/>
            <person name="Aguilar W."/>
            <person name="Moore D."/>
            <person name="Tallon L.J."/>
            <person name="Sadzewicz L."/>
            <person name="Ott S."/>
            <person name="Zhao X."/>
            <person name="Nagaraj S."/>
            <person name="Vavikolanu K."/>
            <person name="Aluvathingal J."/>
            <person name="Nadendla S."/>
            <person name="Sichtig H."/>
        </authorList>
    </citation>
    <scope>NUCLEOTIDE SEQUENCE</scope>
    <source>
        <strain evidence="6">FDAARGOS_390</strain>
    </source>
</reference>
<dbReference type="GO" id="GO:0008757">
    <property type="term" value="F:S-adenosylmethionine-dependent methyltransferase activity"/>
    <property type="evidence" value="ECO:0007669"/>
    <property type="project" value="TreeGrafter"/>
</dbReference>
<dbReference type="GO" id="GO:0035657">
    <property type="term" value="C:eRF1 methyltransferase complex"/>
    <property type="evidence" value="ECO:0007669"/>
    <property type="project" value="TreeGrafter"/>
</dbReference>
<dbReference type="PANTHER" id="PTHR45875">
    <property type="entry name" value="METHYLTRANSFERASE N6AMT1"/>
    <property type="match status" value="1"/>
</dbReference>
<evidence type="ECO:0000313" key="8">
    <source>
        <dbReference type="Proteomes" id="UP000220629"/>
    </source>
</evidence>
<evidence type="ECO:0000313" key="5">
    <source>
        <dbReference type="EMBL" id="KGC11178.1"/>
    </source>
</evidence>
<sequence>MNLGELKLYLERTGYAELCSSFNPLKPRPSSWANARDCLTSRTLLRFLDLLLLGKVVGKGRFSDTELALLAPLVDHGLMFDDGDSLRTNDLCLYVVLGIWTFFELPKPDPKIYYGDDSFALLNRLRPLAGGDTLDLCAGPGIQSLYCARLANTVTSVEINPFAAAIAMINREMNGARNWEILTGDLYRALPTDRCFDHVVCNPPLLPFPEDESYPFVGNGGIDGWKVAWQVLDGLPQRLRAGGRAQLIGTTLGDGVVPMITEPLRRWAADNAMDCQLVVVAQRELARDSPWFEGLAYSSAASSGRPIAMVRDRFQRFLTDQAATHLVSHYLHVSHGAGELEIIDLFADEREAEELWYV</sequence>
<organism evidence="6 8">
    <name type="scientific">Burkholderia gladioli</name>
    <name type="common">Pseudomonas marginata</name>
    <name type="synonym">Phytomonas marginata</name>
    <dbReference type="NCBI Taxonomy" id="28095"/>
    <lineage>
        <taxon>Bacteria</taxon>
        <taxon>Pseudomonadati</taxon>
        <taxon>Pseudomonadota</taxon>
        <taxon>Betaproteobacteria</taxon>
        <taxon>Burkholderiales</taxon>
        <taxon>Burkholderiaceae</taxon>
        <taxon>Burkholderia</taxon>
    </lineage>
</organism>
<dbReference type="Proteomes" id="UP000029590">
    <property type="component" value="Unassembled WGS sequence"/>
</dbReference>
<dbReference type="OrthoDB" id="9800643at2"/>
<dbReference type="KEGG" id="bgo:BM43_23"/>
<dbReference type="SUPFAM" id="SSF53335">
    <property type="entry name" value="S-adenosyl-L-methionine-dependent methyltransferases"/>
    <property type="match status" value="1"/>
</dbReference>
<evidence type="ECO:0000313" key="6">
    <source>
        <dbReference type="EMBL" id="PEH37766.1"/>
    </source>
</evidence>
<dbReference type="InterPro" id="IPR007848">
    <property type="entry name" value="Small_mtfrase_dom"/>
</dbReference>
<keyword evidence="3" id="KW-0949">S-adenosyl-L-methionine</keyword>
<dbReference type="AlphaFoldDB" id="A0A095F1H2"/>
<evidence type="ECO:0000259" key="4">
    <source>
        <dbReference type="Pfam" id="PF05175"/>
    </source>
</evidence>
<dbReference type="RefSeq" id="WP_036050349.1">
    <property type="nucleotide sequence ID" value="NZ_CADEVY010000015.1"/>
</dbReference>
<comment type="caution">
    <text evidence="6">The sequence shown here is derived from an EMBL/GenBank/DDBJ whole genome shotgun (WGS) entry which is preliminary data.</text>
</comment>